<dbReference type="PROSITE" id="PS51195">
    <property type="entry name" value="Q_MOTIF"/>
    <property type="match status" value="1"/>
</dbReference>
<name>A0A1Y2HUE2_9FUNG</name>
<dbReference type="CDD" id="cd18787">
    <property type="entry name" value="SF2_C_DEAD"/>
    <property type="match status" value="1"/>
</dbReference>
<keyword evidence="7" id="KW-0539">Nucleus</keyword>
<feature type="compositionally biased region" description="Basic and acidic residues" evidence="13">
    <location>
        <begin position="441"/>
        <end position="452"/>
    </location>
</feature>
<keyword evidence="2 12" id="KW-0547">Nucleotide-binding</keyword>
<keyword evidence="5 12" id="KW-0067">ATP-binding</keyword>
<dbReference type="PROSITE" id="PS00039">
    <property type="entry name" value="DEAD_ATP_HELICASE"/>
    <property type="match status" value="1"/>
</dbReference>
<dbReference type="InterPro" id="IPR000629">
    <property type="entry name" value="RNA-helicase_DEAD-box_CS"/>
</dbReference>
<sequence length="464" mass="50966">MDIPEAPDNARTDDSLTFADLGLSPELSEACTRLGFKHPTEIQASSIPAALKGNDIIGLAQTGSGKTAAFSLPILQALWDAPQPFFACIMAPTRELVFQIAEQIEALGSGIGVRVAVIIGGVDMMQQAIALSKKPHIVVGTPGRLQDHLENTKGFTLRNLKYLVMDEADRLLDMDFGPKIEQILAVLPAERRTFLFSATMTDKVAKLQRASIRGTPVKVQIATKYSTVQSLLQYYAFFPLKHKETYLAYVLNELAGHTTIIFTTTVAATTKVALMLRNLGFPAIPIHGKLTQAKRLGALNKFKAGQRTILVATDVVARGLDIPSVDLVINYDLPTNSKVYVHRVGRTARAGRAGKAVTFVTQYDVELYQKIEALIGKKLEEFPGLDKEAVMMLTERVDEACRLAAKQIKEEERAERERAGGASGTKGGRKRKSGDEDRDTEEASERVTGTRDKYKHLRKKSKTK</sequence>
<dbReference type="Gene3D" id="3.40.50.300">
    <property type="entry name" value="P-loop containing nucleotide triphosphate hydrolases"/>
    <property type="match status" value="2"/>
</dbReference>
<evidence type="ECO:0000256" key="10">
    <source>
        <dbReference type="ARBA" id="ARBA00024398"/>
    </source>
</evidence>
<feature type="domain" description="Helicase C-terminal" evidence="15">
    <location>
        <begin position="246"/>
        <end position="390"/>
    </location>
</feature>
<gene>
    <name evidence="17" type="ORF">BCR44DRAFT_59970</name>
</gene>
<dbReference type="InterPro" id="IPR014001">
    <property type="entry name" value="Helicase_ATP-bd"/>
</dbReference>
<dbReference type="AlphaFoldDB" id="A0A1Y2HUE2"/>
<dbReference type="PANTHER" id="PTHR47959">
    <property type="entry name" value="ATP-DEPENDENT RNA HELICASE RHLE-RELATED"/>
    <property type="match status" value="1"/>
</dbReference>
<evidence type="ECO:0000256" key="6">
    <source>
        <dbReference type="ARBA" id="ARBA00022884"/>
    </source>
</evidence>
<dbReference type="GO" id="GO:0005524">
    <property type="term" value="F:ATP binding"/>
    <property type="evidence" value="ECO:0007669"/>
    <property type="project" value="UniProtKB-KW"/>
</dbReference>
<dbReference type="InterPro" id="IPR027417">
    <property type="entry name" value="P-loop_NTPase"/>
</dbReference>
<dbReference type="InterPro" id="IPR011545">
    <property type="entry name" value="DEAD/DEAH_box_helicase_dom"/>
</dbReference>
<dbReference type="Proteomes" id="UP000193411">
    <property type="component" value="Unassembled WGS sequence"/>
</dbReference>
<evidence type="ECO:0000256" key="4">
    <source>
        <dbReference type="ARBA" id="ARBA00022806"/>
    </source>
</evidence>
<evidence type="ECO:0000313" key="17">
    <source>
        <dbReference type="EMBL" id="ORZ38228.1"/>
    </source>
</evidence>
<evidence type="ECO:0000313" key="18">
    <source>
        <dbReference type="Proteomes" id="UP000193411"/>
    </source>
</evidence>
<dbReference type="InterPro" id="IPR044765">
    <property type="entry name" value="DDX47/Rrp3_DEADc"/>
</dbReference>
<evidence type="ECO:0000256" key="11">
    <source>
        <dbReference type="PROSITE-ProRule" id="PRU00552"/>
    </source>
</evidence>
<dbReference type="CDD" id="cd17954">
    <property type="entry name" value="DEADc_DDX47"/>
    <property type="match status" value="1"/>
</dbReference>
<evidence type="ECO:0000259" key="16">
    <source>
        <dbReference type="PROSITE" id="PS51195"/>
    </source>
</evidence>
<feature type="compositionally biased region" description="Basic residues" evidence="13">
    <location>
        <begin position="453"/>
        <end position="464"/>
    </location>
</feature>
<feature type="short sequence motif" description="Q motif" evidence="11">
    <location>
        <begin position="16"/>
        <end position="44"/>
    </location>
</feature>
<comment type="subcellular location">
    <subcellularLocation>
        <location evidence="1">Nucleus</location>
    </subcellularLocation>
</comment>
<comment type="caution">
    <text evidence="17">The sequence shown here is derived from an EMBL/GenBank/DDBJ whole genome shotgun (WGS) entry which is preliminary data.</text>
</comment>
<dbReference type="PROSITE" id="PS51194">
    <property type="entry name" value="HELICASE_CTER"/>
    <property type="match status" value="1"/>
</dbReference>
<keyword evidence="18" id="KW-1185">Reference proteome</keyword>
<accession>A0A1Y2HUE2</accession>
<evidence type="ECO:0000256" key="12">
    <source>
        <dbReference type="RuleBase" id="RU000492"/>
    </source>
</evidence>
<reference evidence="17 18" key="1">
    <citation type="submission" date="2016-07" db="EMBL/GenBank/DDBJ databases">
        <title>Pervasive Adenine N6-methylation of Active Genes in Fungi.</title>
        <authorList>
            <consortium name="DOE Joint Genome Institute"/>
            <person name="Mondo S.J."/>
            <person name="Dannebaum R.O."/>
            <person name="Kuo R.C."/>
            <person name="Labutti K."/>
            <person name="Haridas S."/>
            <person name="Kuo A."/>
            <person name="Salamov A."/>
            <person name="Ahrendt S.R."/>
            <person name="Lipzen A."/>
            <person name="Sullivan W."/>
            <person name="Andreopoulos W.B."/>
            <person name="Clum A."/>
            <person name="Lindquist E."/>
            <person name="Daum C."/>
            <person name="Ramamoorthy G.K."/>
            <person name="Gryganskyi A."/>
            <person name="Culley D."/>
            <person name="Magnuson J.K."/>
            <person name="James T.Y."/>
            <person name="O'Malley M.A."/>
            <person name="Stajich J.E."/>
            <person name="Spatafora J.W."/>
            <person name="Visel A."/>
            <person name="Grigoriev I.V."/>
        </authorList>
    </citation>
    <scope>NUCLEOTIDE SEQUENCE [LARGE SCALE GENOMIC DNA]</scope>
    <source>
        <strain evidence="17 18">PL171</strain>
    </source>
</reference>
<proteinExistence type="inferred from homology"/>
<dbReference type="InterPro" id="IPR014014">
    <property type="entry name" value="RNA_helicase_DEAD_Q_motif"/>
</dbReference>
<protein>
    <recommendedName>
        <fullName evidence="10">ATP-dependent rRNA helicase RRP3</fullName>
    </recommendedName>
    <alternativeName>
        <fullName evidence="9">ATP-dependent rRNA helicase rrp3</fullName>
    </alternativeName>
</protein>
<dbReference type="SUPFAM" id="SSF52540">
    <property type="entry name" value="P-loop containing nucleoside triphosphate hydrolases"/>
    <property type="match status" value="1"/>
</dbReference>
<evidence type="ECO:0000259" key="14">
    <source>
        <dbReference type="PROSITE" id="PS51192"/>
    </source>
</evidence>
<evidence type="ECO:0000256" key="8">
    <source>
        <dbReference type="ARBA" id="ARBA00024350"/>
    </source>
</evidence>
<dbReference type="STRING" id="765915.A0A1Y2HUE2"/>
<dbReference type="InterPro" id="IPR001650">
    <property type="entry name" value="Helicase_C-like"/>
</dbReference>
<comment type="similarity">
    <text evidence="8">Belongs to the DEAD box helicase family. DDX47/RRP3 subfamily.</text>
</comment>
<dbReference type="OrthoDB" id="10261904at2759"/>
<dbReference type="SMART" id="SM00487">
    <property type="entry name" value="DEXDc"/>
    <property type="match status" value="1"/>
</dbReference>
<dbReference type="EMBL" id="MCFL01000009">
    <property type="protein sequence ID" value="ORZ38228.1"/>
    <property type="molecule type" value="Genomic_DNA"/>
</dbReference>
<dbReference type="GO" id="GO:0003723">
    <property type="term" value="F:RNA binding"/>
    <property type="evidence" value="ECO:0007669"/>
    <property type="project" value="UniProtKB-KW"/>
</dbReference>
<keyword evidence="4 12" id="KW-0347">Helicase</keyword>
<feature type="region of interest" description="Disordered" evidence="13">
    <location>
        <begin position="410"/>
        <end position="464"/>
    </location>
</feature>
<dbReference type="SMART" id="SM00490">
    <property type="entry name" value="HELICc"/>
    <property type="match status" value="1"/>
</dbReference>
<feature type="compositionally biased region" description="Basic and acidic residues" evidence="13">
    <location>
        <begin position="410"/>
        <end position="419"/>
    </location>
</feature>
<dbReference type="Pfam" id="PF00270">
    <property type="entry name" value="DEAD"/>
    <property type="match status" value="1"/>
</dbReference>
<dbReference type="GO" id="GO:0016787">
    <property type="term" value="F:hydrolase activity"/>
    <property type="evidence" value="ECO:0007669"/>
    <property type="project" value="UniProtKB-KW"/>
</dbReference>
<evidence type="ECO:0000256" key="7">
    <source>
        <dbReference type="ARBA" id="ARBA00023242"/>
    </source>
</evidence>
<dbReference type="Pfam" id="PF00271">
    <property type="entry name" value="Helicase_C"/>
    <property type="match status" value="1"/>
</dbReference>
<dbReference type="GO" id="GO:0005634">
    <property type="term" value="C:nucleus"/>
    <property type="evidence" value="ECO:0007669"/>
    <property type="project" value="UniProtKB-SubCell"/>
</dbReference>
<evidence type="ECO:0000256" key="9">
    <source>
        <dbReference type="ARBA" id="ARBA00024394"/>
    </source>
</evidence>
<dbReference type="PROSITE" id="PS51192">
    <property type="entry name" value="HELICASE_ATP_BIND_1"/>
    <property type="match status" value="1"/>
</dbReference>
<dbReference type="GO" id="GO:0005829">
    <property type="term" value="C:cytosol"/>
    <property type="evidence" value="ECO:0007669"/>
    <property type="project" value="TreeGrafter"/>
</dbReference>
<evidence type="ECO:0000256" key="1">
    <source>
        <dbReference type="ARBA" id="ARBA00004123"/>
    </source>
</evidence>
<evidence type="ECO:0000256" key="13">
    <source>
        <dbReference type="SAM" id="MobiDB-lite"/>
    </source>
</evidence>
<keyword evidence="6" id="KW-0694">RNA-binding</keyword>
<dbReference type="InterPro" id="IPR050079">
    <property type="entry name" value="DEAD_box_RNA_helicase"/>
</dbReference>
<dbReference type="GO" id="GO:0003724">
    <property type="term" value="F:RNA helicase activity"/>
    <property type="evidence" value="ECO:0007669"/>
    <property type="project" value="InterPro"/>
</dbReference>
<feature type="domain" description="Helicase ATP-binding" evidence="14">
    <location>
        <begin position="47"/>
        <end position="218"/>
    </location>
</feature>
<evidence type="ECO:0000259" key="15">
    <source>
        <dbReference type="PROSITE" id="PS51194"/>
    </source>
</evidence>
<feature type="domain" description="DEAD-box RNA helicase Q" evidence="16">
    <location>
        <begin position="16"/>
        <end position="44"/>
    </location>
</feature>
<organism evidence="17 18">
    <name type="scientific">Catenaria anguillulae PL171</name>
    <dbReference type="NCBI Taxonomy" id="765915"/>
    <lineage>
        <taxon>Eukaryota</taxon>
        <taxon>Fungi</taxon>
        <taxon>Fungi incertae sedis</taxon>
        <taxon>Blastocladiomycota</taxon>
        <taxon>Blastocladiomycetes</taxon>
        <taxon>Blastocladiales</taxon>
        <taxon>Catenariaceae</taxon>
        <taxon>Catenaria</taxon>
    </lineage>
</organism>
<evidence type="ECO:0000256" key="3">
    <source>
        <dbReference type="ARBA" id="ARBA00022801"/>
    </source>
</evidence>
<evidence type="ECO:0000256" key="2">
    <source>
        <dbReference type="ARBA" id="ARBA00022741"/>
    </source>
</evidence>
<evidence type="ECO:0000256" key="5">
    <source>
        <dbReference type="ARBA" id="ARBA00022840"/>
    </source>
</evidence>
<dbReference type="PANTHER" id="PTHR47959:SF24">
    <property type="entry name" value="ATP-DEPENDENT RNA HELICASE"/>
    <property type="match status" value="1"/>
</dbReference>
<keyword evidence="3 12" id="KW-0378">Hydrolase</keyword>